<dbReference type="Pfam" id="PF03401">
    <property type="entry name" value="TctC"/>
    <property type="match status" value="1"/>
</dbReference>
<sequence length="335" mass="36029">MKQPGPDGLFKRTALFFWLLEENSMSRHTRRHIVTKMLPAMIMSGFWPSISRSSTPSMPDSTTTESGNTTAAPLRVLIGFSRHSASDDLLRAIEPELAAALGRPVVIELKPGDLGIKAVKETISSRPDGDTILVATFGTHAINPNIRPDLGYDPVRDFSPICLATRSPLVLGTRLSLGATDVKELIHLTSQRELSYGSSGVGSAPYLAALLFQKTTGVKMVHRPYADTRKLYEDLESGALDLSFNNAASMLPLVRAGKLRALAVTTSQRCAALPEVPTVAEATNKAYALDNWLGLVAPRNTPMPVVMTLNGAIVKAQNQSSAGDERDRSGSKHAG</sequence>
<proteinExistence type="inferred from homology"/>
<accession>A0ABD5CNV7</accession>
<dbReference type="AlphaFoldDB" id="A0ABD5CNV7"/>
<organism evidence="2 3">
    <name type="scientific">Paraburkholderia graminis</name>
    <dbReference type="NCBI Taxonomy" id="60548"/>
    <lineage>
        <taxon>Bacteria</taxon>
        <taxon>Pseudomonadati</taxon>
        <taxon>Pseudomonadota</taxon>
        <taxon>Betaproteobacteria</taxon>
        <taxon>Burkholderiales</taxon>
        <taxon>Burkholderiaceae</taxon>
        <taxon>Paraburkholderia</taxon>
    </lineage>
</organism>
<evidence type="ECO:0000313" key="2">
    <source>
        <dbReference type="EMBL" id="MDR6207011.1"/>
    </source>
</evidence>
<dbReference type="PANTHER" id="PTHR42928:SF5">
    <property type="entry name" value="BLR1237 PROTEIN"/>
    <property type="match status" value="1"/>
</dbReference>
<protein>
    <submittedName>
        <fullName evidence="2">Tripartite-type tricarboxylate transporter receptor subunit TctC</fullName>
    </submittedName>
</protein>
<dbReference type="InterPro" id="IPR005064">
    <property type="entry name" value="BUG"/>
</dbReference>
<evidence type="ECO:0000256" key="1">
    <source>
        <dbReference type="ARBA" id="ARBA00006987"/>
    </source>
</evidence>
<dbReference type="Proteomes" id="UP001245184">
    <property type="component" value="Unassembled WGS sequence"/>
</dbReference>
<reference evidence="2 3" key="1">
    <citation type="submission" date="2023-08" db="EMBL/GenBank/DDBJ databases">
        <title>Genome sequencing of plant associated microbes to promote plant fitness in Sorghum bicolor and Oryza sativa.</title>
        <authorList>
            <person name="Coleman-Derr D."/>
        </authorList>
    </citation>
    <scope>NUCLEOTIDE SEQUENCE [LARGE SCALE GENOMIC DNA]</scope>
    <source>
        <strain evidence="2 3">SLBN-33</strain>
    </source>
</reference>
<evidence type="ECO:0000313" key="3">
    <source>
        <dbReference type="Proteomes" id="UP001245184"/>
    </source>
</evidence>
<dbReference type="Gene3D" id="3.40.190.10">
    <property type="entry name" value="Periplasmic binding protein-like II"/>
    <property type="match status" value="1"/>
</dbReference>
<dbReference type="RefSeq" id="WP_310034234.1">
    <property type="nucleotide sequence ID" value="NZ_JAVIZN010000002.1"/>
</dbReference>
<dbReference type="EMBL" id="JAVIZN010000002">
    <property type="protein sequence ID" value="MDR6207011.1"/>
    <property type="molecule type" value="Genomic_DNA"/>
</dbReference>
<gene>
    <name evidence="2" type="ORF">QF025_005731</name>
</gene>
<keyword evidence="2" id="KW-0675">Receptor</keyword>
<dbReference type="Gene3D" id="3.40.190.150">
    <property type="entry name" value="Bordetella uptake gene, domain 1"/>
    <property type="match status" value="1"/>
</dbReference>
<dbReference type="PANTHER" id="PTHR42928">
    <property type="entry name" value="TRICARBOXYLATE-BINDING PROTEIN"/>
    <property type="match status" value="1"/>
</dbReference>
<comment type="similarity">
    <text evidence="1">Belongs to the UPF0065 (bug) family.</text>
</comment>
<dbReference type="InterPro" id="IPR042100">
    <property type="entry name" value="Bug_dom1"/>
</dbReference>
<comment type="caution">
    <text evidence="2">The sequence shown here is derived from an EMBL/GenBank/DDBJ whole genome shotgun (WGS) entry which is preliminary data.</text>
</comment>
<name>A0ABD5CNV7_9BURK</name>
<dbReference type="SUPFAM" id="SSF53850">
    <property type="entry name" value="Periplasmic binding protein-like II"/>
    <property type="match status" value="1"/>
</dbReference>